<evidence type="ECO:0000313" key="9">
    <source>
        <dbReference type="EMBL" id="RZT00490.1"/>
    </source>
</evidence>
<evidence type="ECO:0000256" key="8">
    <source>
        <dbReference type="SAM" id="Phobius"/>
    </source>
</evidence>
<evidence type="ECO:0000313" key="10">
    <source>
        <dbReference type="Proteomes" id="UP000292927"/>
    </source>
</evidence>
<reference evidence="9 10" key="1">
    <citation type="submission" date="2019-02" db="EMBL/GenBank/DDBJ databases">
        <title>Genomic Encyclopedia of Type Strains, Phase IV (KMG-IV): sequencing the most valuable type-strain genomes for metagenomic binning, comparative biology and taxonomic classification.</title>
        <authorList>
            <person name="Goeker M."/>
        </authorList>
    </citation>
    <scope>NUCLEOTIDE SEQUENCE [LARGE SCALE GENOMIC DNA]</scope>
    <source>
        <strain evidence="9 10">DSM 29486</strain>
    </source>
</reference>
<dbReference type="AlphaFoldDB" id="A0A4V2F7P0"/>
<dbReference type="Pfam" id="PF01594">
    <property type="entry name" value="AI-2E_transport"/>
    <property type="match status" value="1"/>
</dbReference>
<feature type="transmembrane region" description="Helical" evidence="8">
    <location>
        <begin position="12"/>
        <end position="33"/>
    </location>
</feature>
<name>A0A4V2F7P0_9FIRM</name>
<evidence type="ECO:0000256" key="6">
    <source>
        <dbReference type="ARBA" id="ARBA00022989"/>
    </source>
</evidence>
<keyword evidence="4" id="KW-1003">Cell membrane</keyword>
<feature type="transmembrane region" description="Helical" evidence="8">
    <location>
        <begin position="286"/>
        <end position="305"/>
    </location>
</feature>
<dbReference type="PANTHER" id="PTHR21716:SF53">
    <property type="entry name" value="PERMEASE PERM-RELATED"/>
    <property type="match status" value="1"/>
</dbReference>
<evidence type="ECO:0000256" key="1">
    <source>
        <dbReference type="ARBA" id="ARBA00004651"/>
    </source>
</evidence>
<feature type="transmembrane region" description="Helical" evidence="8">
    <location>
        <begin position="312"/>
        <end position="333"/>
    </location>
</feature>
<proteinExistence type="inferred from homology"/>
<protein>
    <submittedName>
        <fullName evidence="9">Putative PurR-regulated permease PerM</fullName>
    </submittedName>
</protein>
<evidence type="ECO:0000256" key="2">
    <source>
        <dbReference type="ARBA" id="ARBA00009773"/>
    </source>
</evidence>
<evidence type="ECO:0000256" key="7">
    <source>
        <dbReference type="ARBA" id="ARBA00023136"/>
    </source>
</evidence>
<feature type="transmembrane region" description="Helical" evidence="8">
    <location>
        <begin position="254"/>
        <end position="280"/>
    </location>
</feature>
<feature type="transmembrane region" description="Helical" evidence="8">
    <location>
        <begin position="104"/>
        <end position="125"/>
    </location>
</feature>
<dbReference type="Proteomes" id="UP000292927">
    <property type="component" value="Unassembled WGS sequence"/>
</dbReference>
<comment type="caution">
    <text evidence="9">The sequence shown here is derived from an EMBL/GenBank/DDBJ whole genome shotgun (WGS) entry which is preliminary data.</text>
</comment>
<feature type="transmembrane region" description="Helical" evidence="8">
    <location>
        <begin position="194"/>
        <end position="219"/>
    </location>
</feature>
<dbReference type="OrthoDB" id="9793390at2"/>
<evidence type="ECO:0000256" key="4">
    <source>
        <dbReference type="ARBA" id="ARBA00022475"/>
    </source>
</evidence>
<comment type="subcellular location">
    <subcellularLocation>
        <location evidence="1">Cell membrane</location>
        <topology evidence="1">Multi-pass membrane protein</topology>
    </subcellularLocation>
</comment>
<keyword evidence="7 8" id="KW-0472">Membrane</keyword>
<dbReference type="PANTHER" id="PTHR21716">
    <property type="entry name" value="TRANSMEMBRANE PROTEIN"/>
    <property type="match status" value="1"/>
</dbReference>
<gene>
    <name evidence="9" type="ORF">EV209_1803</name>
</gene>
<comment type="similarity">
    <text evidence="2">Belongs to the autoinducer-2 exporter (AI-2E) (TC 2.A.86) family.</text>
</comment>
<keyword evidence="5 8" id="KW-0812">Transmembrane</keyword>
<keyword evidence="6 8" id="KW-1133">Transmembrane helix</keyword>
<dbReference type="InterPro" id="IPR002549">
    <property type="entry name" value="AI-2E-like"/>
</dbReference>
<evidence type="ECO:0000256" key="3">
    <source>
        <dbReference type="ARBA" id="ARBA00022448"/>
    </source>
</evidence>
<accession>A0A4V2F7P0</accession>
<feature type="transmembrane region" description="Helical" evidence="8">
    <location>
        <begin position="353"/>
        <end position="386"/>
    </location>
</feature>
<organism evidence="9 10">
    <name type="scientific">Cuneatibacter caecimuris</name>
    <dbReference type="NCBI Taxonomy" id="1796618"/>
    <lineage>
        <taxon>Bacteria</taxon>
        <taxon>Bacillati</taxon>
        <taxon>Bacillota</taxon>
        <taxon>Clostridia</taxon>
        <taxon>Lachnospirales</taxon>
        <taxon>Lachnospiraceae</taxon>
        <taxon>Cuneatibacter</taxon>
    </lineage>
</organism>
<feature type="transmembrane region" description="Helical" evidence="8">
    <location>
        <begin position="39"/>
        <end position="60"/>
    </location>
</feature>
<dbReference type="GO" id="GO:0055085">
    <property type="term" value="P:transmembrane transport"/>
    <property type="evidence" value="ECO:0007669"/>
    <property type="project" value="TreeGrafter"/>
</dbReference>
<sequence length="424" mass="47214">MNQETYKKIRKLIILAILLYLGVNHIDVVMNAVVWGLELIIPFIIGVGVAYVLNVPMRFVEKLLFGRVLRQAGRQPYIVVKPDEQESVKSGRGVRLACRLARPVSLVVTILLVLGAVLLISLIVIPELTSTIVSLTDKIPAFLENVQEWAEEMFRKYPEVVEKISAIEVNWTQMFNTVWDFLKNGAGGVLDSTVGMAVSIFSGAVNFMIGVTFACYILLQKEKLGRQATKVLRAFLPDRAVEKTLEVGRMSHKIFASFLTGQCLEAFILGMMFFVTMTIFRMPYAMLISVLIGFTALIPILGAFIGCVVACFLILMVSPIQMLAFLIMFFVLQQLEENLVYPHVVGNSVGLPSIWVLVAVTLGGNLMGISGMLLFIPLSSVLYTLFRGWVNQKVTDKNGLQFAVDSVMVETEQEKEETADERTE</sequence>
<dbReference type="GO" id="GO:0005886">
    <property type="term" value="C:plasma membrane"/>
    <property type="evidence" value="ECO:0007669"/>
    <property type="project" value="UniProtKB-SubCell"/>
</dbReference>
<keyword evidence="3" id="KW-0813">Transport</keyword>
<keyword evidence="10" id="KW-1185">Reference proteome</keyword>
<dbReference type="EMBL" id="SGXF01000003">
    <property type="protein sequence ID" value="RZT00490.1"/>
    <property type="molecule type" value="Genomic_DNA"/>
</dbReference>
<dbReference type="RefSeq" id="WP_130435102.1">
    <property type="nucleotide sequence ID" value="NZ_SGXF01000003.1"/>
</dbReference>
<evidence type="ECO:0000256" key="5">
    <source>
        <dbReference type="ARBA" id="ARBA00022692"/>
    </source>
</evidence>